<proteinExistence type="predicted"/>
<dbReference type="Proteomes" id="UP001519460">
    <property type="component" value="Unassembled WGS sequence"/>
</dbReference>
<comment type="caution">
    <text evidence="2">The sequence shown here is derived from an EMBL/GenBank/DDBJ whole genome shotgun (WGS) entry which is preliminary data.</text>
</comment>
<feature type="region of interest" description="Disordered" evidence="1">
    <location>
        <begin position="98"/>
        <end position="155"/>
    </location>
</feature>
<keyword evidence="3" id="KW-1185">Reference proteome</keyword>
<evidence type="ECO:0000313" key="3">
    <source>
        <dbReference type="Proteomes" id="UP001519460"/>
    </source>
</evidence>
<dbReference type="EMBL" id="JACVVK020000013">
    <property type="protein sequence ID" value="KAK7504925.1"/>
    <property type="molecule type" value="Genomic_DNA"/>
</dbReference>
<accession>A0ABD0LZI2</accession>
<feature type="compositionally biased region" description="Basic residues" evidence="1">
    <location>
        <begin position="145"/>
        <end position="155"/>
    </location>
</feature>
<protein>
    <submittedName>
        <fullName evidence="2">Uncharacterized protein</fullName>
    </submittedName>
</protein>
<dbReference type="AlphaFoldDB" id="A0ABD0LZI2"/>
<feature type="non-terminal residue" evidence="2">
    <location>
        <position position="155"/>
    </location>
</feature>
<gene>
    <name evidence="2" type="ORF">BaRGS_00003953</name>
</gene>
<name>A0ABD0LZI2_9CAEN</name>
<evidence type="ECO:0000313" key="2">
    <source>
        <dbReference type="EMBL" id="KAK7504925.1"/>
    </source>
</evidence>
<sequence length="155" mass="17364">MYPSWPCNSLSRNQQLCIPPERRRGRSVNKSWEGVGSEPLINEPQTVDTALTMSFPEAVWKEAFYGGVWRRVAVARATHLHTAASGGLRRRHFRRQIGRNLDSSLGPPGARDGPPIRRSSLGPDKANRAARATRRLIGRPVMSRRTGRSHFLSRG</sequence>
<reference evidence="2 3" key="1">
    <citation type="journal article" date="2023" name="Sci. Data">
        <title>Genome assembly of the Korean intertidal mud-creeper Batillaria attramentaria.</title>
        <authorList>
            <person name="Patra A.K."/>
            <person name="Ho P.T."/>
            <person name="Jun S."/>
            <person name="Lee S.J."/>
            <person name="Kim Y."/>
            <person name="Won Y.J."/>
        </authorList>
    </citation>
    <scope>NUCLEOTIDE SEQUENCE [LARGE SCALE GENOMIC DNA]</scope>
    <source>
        <strain evidence="2">Wonlab-2016</strain>
    </source>
</reference>
<organism evidence="2 3">
    <name type="scientific">Batillaria attramentaria</name>
    <dbReference type="NCBI Taxonomy" id="370345"/>
    <lineage>
        <taxon>Eukaryota</taxon>
        <taxon>Metazoa</taxon>
        <taxon>Spiralia</taxon>
        <taxon>Lophotrochozoa</taxon>
        <taxon>Mollusca</taxon>
        <taxon>Gastropoda</taxon>
        <taxon>Caenogastropoda</taxon>
        <taxon>Sorbeoconcha</taxon>
        <taxon>Cerithioidea</taxon>
        <taxon>Batillariidae</taxon>
        <taxon>Batillaria</taxon>
    </lineage>
</organism>
<evidence type="ECO:0000256" key="1">
    <source>
        <dbReference type="SAM" id="MobiDB-lite"/>
    </source>
</evidence>